<dbReference type="Pfam" id="PF15011">
    <property type="entry name" value="CA109-like"/>
    <property type="match status" value="1"/>
</dbReference>
<evidence type="ECO:0000313" key="1">
    <source>
        <dbReference type="EMBL" id="KAG6423217.1"/>
    </source>
</evidence>
<dbReference type="PANTHER" id="PTHR37904">
    <property type="entry name" value="OS10G0566900 PROTEIN"/>
    <property type="match status" value="1"/>
</dbReference>
<dbReference type="PANTHER" id="PTHR37904:SF2">
    <property type="entry name" value="OS10G0566900 PROTEIN"/>
    <property type="match status" value="1"/>
</dbReference>
<proteinExistence type="predicted"/>
<reference evidence="1" key="2">
    <citation type="submission" date="2020-08" db="EMBL/GenBank/DDBJ databases">
        <title>Plant Genome Project.</title>
        <authorList>
            <person name="Zhang R.-G."/>
        </authorList>
    </citation>
    <scope>NUCLEOTIDE SEQUENCE</scope>
    <source>
        <strain evidence="1">Huo1</strain>
        <tissue evidence="1">Leaf</tissue>
    </source>
</reference>
<protein>
    <submittedName>
        <fullName evidence="1">Uncharacterized protein</fullName>
    </submittedName>
</protein>
<sequence length="213" mass="24097">MESIVKKYQRQFRKIKDETSRWEELQSRLISQFSNASSIIQRLQAIQNLQNYEILRCFEGIEGVVLAKQMDSFQTILLSINNTMKEFGGIVSSLEKVVRDSKQLAKVGSAQMTAKQLKQQIGVKPTLADCIEGLRLLEEMHRSEYLLKLSLVSALPALALKPSASADLGALQQLLVDQPNIPRDEEFDIQSPVFAFARAVQYVYDIIFAEEIS</sequence>
<dbReference type="EMBL" id="PNBA02000005">
    <property type="protein sequence ID" value="KAG6423217.1"/>
    <property type="molecule type" value="Genomic_DNA"/>
</dbReference>
<name>A0A8X8Y346_SALSN</name>
<reference evidence="1" key="1">
    <citation type="submission" date="2018-01" db="EMBL/GenBank/DDBJ databases">
        <authorList>
            <person name="Mao J.F."/>
        </authorList>
    </citation>
    <scope>NUCLEOTIDE SEQUENCE</scope>
    <source>
        <strain evidence="1">Huo1</strain>
        <tissue evidence="1">Leaf</tissue>
    </source>
</reference>
<evidence type="ECO:0000313" key="2">
    <source>
        <dbReference type="Proteomes" id="UP000298416"/>
    </source>
</evidence>
<dbReference type="Proteomes" id="UP000298416">
    <property type="component" value="Unassembled WGS sequence"/>
</dbReference>
<accession>A0A8X8Y346</accession>
<comment type="caution">
    <text evidence="1">The sequence shown here is derived from an EMBL/GenBank/DDBJ whole genome shotgun (WGS) entry which is preliminary data.</text>
</comment>
<dbReference type="AlphaFoldDB" id="A0A8X8Y346"/>
<dbReference type="InterPro" id="IPR029159">
    <property type="entry name" value="CA109-like"/>
</dbReference>
<organism evidence="1">
    <name type="scientific">Salvia splendens</name>
    <name type="common">Scarlet sage</name>
    <dbReference type="NCBI Taxonomy" id="180675"/>
    <lineage>
        <taxon>Eukaryota</taxon>
        <taxon>Viridiplantae</taxon>
        <taxon>Streptophyta</taxon>
        <taxon>Embryophyta</taxon>
        <taxon>Tracheophyta</taxon>
        <taxon>Spermatophyta</taxon>
        <taxon>Magnoliopsida</taxon>
        <taxon>eudicotyledons</taxon>
        <taxon>Gunneridae</taxon>
        <taxon>Pentapetalae</taxon>
        <taxon>asterids</taxon>
        <taxon>lamiids</taxon>
        <taxon>Lamiales</taxon>
        <taxon>Lamiaceae</taxon>
        <taxon>Nepetoideae</taxon>
        <taxon>Mentheae</taxon>
        <taxon>Salviinae</taxon>
        <taxon>Salvia</taxon>
        <taxon>Salvia subgen. Calosphace</taxon>
        <taxon>core Calosphace</taxon>
    </lineage>
</organism>
<gene>
    <name evidence="1" type="ORF">SASPL_113606</name>
</gene>
<dbReference type="InterPro" id="IPR038985">
    <property type="entry name" value="OPRN-like"/>
</dbReference>
<keyword evidence="2" id="KW-1185">Reference proteome</keyword>